<evidence type="ECO:0000313" key="4">
    <source>
        <dbReference type="Proteomes" id="UP000625247"/>
    </source>
</evidence>
<evidence type="ECO:0000313" key="3">
    <source>
        <dbReference type="EMBL" id="MBD8122886.1"/>
    </source>
</evidence>
<gene>
    <name evidence="3" type="ORF">IFT62_16860</name>
</gene>
<dbReference type="Proteomes" id="UP000625247">
    <property type="component" value="Unassembled WGS sequence"/>
</dbReference>
<keyword evidence="1" id="KW-0175">Coiled coil</keyword>
<feature type="region of interest" description="Disordered" evidence="2">
    <location>
        <begin position="1"/>
        <end position="23"/>
    </location>
</feature>
<keyword evidence="4" id="KW-1185">Reference proteome</keyword>
<dbReference type="EMBL" id="JACYNP010000007">
    <property type="protein sequence ID" value="MBD8122886.1"/>
    <property type="molecule type" value="Genomic_DNA"/>
</dbReference>
<feature type="coiled-coil region" evidence="1">
    <location>
        <begin position="94"/>
        <end position="121"/>
    </location>
</feature>
<proteinExistence type="predicted"/>
<feature type="compositionally biased region" description="Basic and acidic residues" evidence="2">
    <location>
        <begin position="8"/>
        <end position="18"/>
    </location>
</feature>
<name>A0ABR9AAU4_9PSED</name>
<reference evidence="3 4" key="1">
    <citation type="journal article" date="2020" name="FEMS Microbiol. Ecol.">
        <title>Temporal dynamics of bacterial communities during seed development and maturation.</title>
        <authorList>
            <person name="Chesneau G."/>
            <person name="Torres-Cortes G."/>
            <person name="Briand M."/>
            <person name="Darrasse A."/>
            <person name="Preveaux A."/>
            <person name="Marais C."/>
            <person name="Jacques M.A."/>
            <person name="Shade A."/>
            <person name="Barret M."/>
        </authorList>
    </citation>
    <scope>NUCLEOTIDE SEQUENCE [LARGE SCALE GENOMIC DNA]</scope>
    <source>
        <strain evidence="3 4">CFBP13723</strain>
    </source>
</reference>
<protein>
    <recommendedName>
        <fullName evidence="5">TetR family transcriptional regulator</fullName>
    </recommendedName>
</protein>
<accession>A0ABR9AAU4</accession>
<comment type="caution">
    <text evidence="3">The sequence shown here is derived from an EMBL/GenBank/DDBJ whole genome shotgun (WGS) entry which is preliminary data.</text>
</comment>
<feature type="coiled-coil region" evidence="1">
    <location>
        <begin position="147"/>
        <end position="181"/>
    </location>
</feature>
<organism evidence="3 4">
    <name type="scientific">Pseudomonas lutea</name>
    <dbReference type="NCBI Taxonomy" id="243924"/>
    <lineage>
        <taxon>Bacteria</taxon>
        <taxon>Pseudomonadati</taxon>
        <taxon>Pseudomonadota</taxon>
        <taxon>Gammaproteobacteria</taxon>
        <taxon>Pseudomonadales</taxon>
        <taxon>Pseudomonadaceae</taxon>
        <taxon>Pseudomonas</taxon>
    </lineage>
</organism>
<dbReference type="RefSeq" id="WP_191944944.1">
    <property type="nucleotide sequence ID" value="NZ_JACYNP010000007.1"/>
</dbReference>
<evidence type="ECO:0000256" key="2">
    <source>
        <dbReference type="SAM" id="MobiDB-lite"/>
    </source>
</evidence>
<sequence length="343" mass="38257">MTKLSHNRKCDTSGRIETARSQNSPTRQKLIEIIIDIYFSRGGALQVGKVASEAGITRQAFHRYYGDLLGYIKGEKDVNALLPKSAPNSVSGLLQVTQERANQLEKALAEVERRHKAELSAALDRHITSLMNNDITLFETDSVRVTLDKQTTLIDHLTQQLNQAKAELTKAKVNVTNQRLAVTPGLRIVYQPNLAPAFTAYKKSADYKVYLGEKSKEIAKLIEKVNSHENSPTQLIIFMERYICDFDDFLNQLPAPRMTQIVIRLPVFSSLEIKNHVRKIKNAAISIHVPECSSVAEAVAQRAFRAKTTPAEELSAAEKADHVHLFKGLAQVVHFNSTSGGDR</sequence>
<evidence type="ECO:0000256" key="1">
    <source>
        <dbReference type="SAM" id="Coils"/>
    </source>
</evidence>
<evidence type="ECO:0008006" key="5">
    <source>
        <dbReference type="Google" id="ProtNLM"/>
    </source>
</evidence>